<evidence type="ECO:0000313" key="3">
    <source>
        <dbReference type="Proteomes" id="UP000294847"/>
    </source>
</evidence>
<organism evidence="2 3">
    <name type="scientific">Pyricularia oryzae</name>
    <name type="common">Rice blast fungus</name>
    <name type="synonym">Magnaporthe oryzae</name>
    <dbReference type="NCBI Taxonomy" id="318829"/>
    <lineage>
        <taxon>Eukaryota</taxon>
        <taxon>Fungi</taxon>
        <taxon>Dikarya</taxon>
        <taxon>Ascomycota</taxon>
        <taxon>Pezizomycotina</taxon>
        <taxon>Sordariomycetes</taxon>
        <taxon>Sordariomycetidae</taxon>
        <taxon>Magnaporthales</taxon>
        <taxon>Pyriculariaceae</taxon>
        <taxon>Pyricularia</taxon>
    </lineage>
</organism>
<keyword evidence="1" id="KW-0472">Membrane</keyword>
<dbReference type="EMBL" id="CP034207">
    <property type="protein sequence ID" value="QBZ60493.1"/>
    <property type="molecule type" value="Genomic_DNA"/>
</dbReference>
<dbReference type="SUPFAM" id="SSF52833">
    <property type="entry name" value="Thioredoxin-like"/>
    <property type="match status" value="1"/>
</dbReference>
<feature type="transmembrane region" description="Helical" evidence="1">
    <location>
        <begin position="346"/>
        <end position="367"/>
    </location>
</feature>
<evidence type="ECO:0000313" key="2">
    <source>
        <dbReference type="EMBL" id="QBZ60493.1"/>
    </source>
</evidence>
<sequence length="496" mass="54291">MALPPKFSGHRLPLGDAAASSAPHAGVHTIELYLDYVCPFSAKMFKTVANDLAPKLNSDPALASKIQIIFRQQIQPWHPSSTLVHEAAVAVLRLAPSRFWDFSGALFAAQKDYFDVNVVNEPRNQTYRRLARLAADSAGVKEDEVYGLLAISDKPGEDGSLNSGNGVTADLKVVVKMARLVGVHVSPTVILDGVVANERYLSSPIEMLQPRLLPLQAVDVLLLAARSSYRAGPASRAPTTARFFSSSLINQTPRLTCRTSILSSVRPTALKSSPLALPRSFSKSTPRPEDAPKQPARFLYPESLVIYHGGAARTTFLGMLKFAMLMGAVFVVVIIAPALYRSGEPLWKPAAVITCAMIPLAFTLFSTSPQVAFVRLRLPRFARASPELLRRYAEAPPANAVVEVGVLNFHGKPRVVALPLARLSPTNERFGLVNWTVVEDAAETNKRLASAEGSFTIWHRLLRRPLKKLNIRERGNDAKEAWVWDAVVAAAERRNR</sequence>
<reference evidence="2 3" key="1">
    <citation type="journal article" date="2019" name="Mol. Biol. Evol.">
        <title>Blast fungal genomes show frequent chromosomal changes, gene gains and losses, and effector gene turnover.</title>
        <authorList>
            <person name="Gomez Luciano L.B."/>
            <person name="Jason Tsai I."/>
            <person name="Chuma I."/>
            <person name="Tosa Y."/>
            <person name="Chen Y.H."/>
            <person name="Li J.Y."/>
            <person name="Li M.Y."/>
            <person name="Jade Lu M.Y."/>
            <person name="Nakayashiki H."/>
            <person name="Li W.H."/>
        </authorList>
    </citation>
    <scope>NUCLEOTIDE SEQUENCE [LARGE SCALE GENOMIC DNA]</scope>
    <source>
        <strain evidence="2">MZ5-1-6</strain>
    </source>
</reference>
<dbReference type="InterPro" id="IPR036249">
    <property type="entry name" value="Thioredoxin-like_sf"/>
</dbReference>
<feature type="transmembrane region" description="Helical" evidence="1">
    <location>
        <begin position="322"/>
        <end position="340"/>
    </location>
</feature>
<name>A0A4P7NF93_PYROR</name>
<protein>
    <submittedName>
        <fullName evidence="2">Uncharacterized protein</fullName>
    </submittedName>
</protein>
<dbReference type="AlphaFoldDB" id="A0A4P7NF93"/>
<dbReference type="PANTHER" id="PTHR33875">
    <property type="entry name" value="OS09G0542200 PROTEIN"/>
    <property type="match status" value="1"/>
</dbReference>
<evidence type="ECO:0000256" key="1">
    <source>
        <dbReference type="SAM" id="Phobius"/>
    </source>
</evidence>
<dbReference type="PANTHER" id="PTHR33875:SF2">
    <property type="entry name" value="ACR183CP"/>
    <property type="match status" value="1"/>
</dbReference>
<keyword evidence="1" id="KW-1133">Transmembrane helix</keyword>
<gene>
    <name evidence="2" type="ORF">PoMZ_07435</name>
</gene>
<dbReference type="Proteomes" id="UP000294847">
    <property type="component" value="Chromosome 4"/>
</dbReference>
<proteinExistence type="predicted"/>
<accession>A0A4P7NF93</accession>
<keyword evidence="1" id="KW-0812">Transmembrane</keyword>
<dbReference type="Gene3D" id="3.40.30.10">
    <property type="entry name" value="Glutaredoxin"/>
    <property type="match status" value="1"/>
</dbReference>